<gene>
    <name evidence="2" type="ORF">ACHAWO_004798</name>
</gene>
<protein>
    <recommendedName>
        <fullName evidence="1">DDE-1 domain-containing protein</fullName>
    </recommendedName>
</protein>
<comment type="caution">
    <text evidence="2">The sequence shown here is derived from an EMBL/GenBank/DDBJ whole genome shotgun (WGS) entry which is preliminary data.</text>
</comment>
<evidence type="ECO:0000313" key="2">
    <source>
        <dbReference type="EMBL" id="KAL3772789.1"/>
    </source>
</evidence>
<reference evidence="2 3" key="1">
    <citation type="submission" date="2024-10" db="EMBL/GenBank/DDBJ databases">
        <title>Updated reference genomes for cyclostephanoid diatoms.</title>
        <authorList>
            <person name="Roberts W.R."/>
            <person name="Alverson A.J."/>
        </authorList>
    </citation>
    <scope>NUCLEOTIDE SEQUENCE [LARGE SCALE GENOMIC DNA]</scope>
    <source>
        <strain evidence="2 3">AJA010-31</strain>
    </source>
</reference>
<dbReference type="AlphaFoldDB" id="A0ABD3N9M3"/>
<name>A0ABD3N9M3_9STRA</name>
<dbReference type="Proteomes" id="UP001530400">
    <property type="component" value="Unassembled WGS sequence"/>
</dbReference>
<organism evidence="2 3">
    <name type="scientific">Cyclotella atomus</name>
    <dbReference type="NCBI Taxonomy" id="382360"/>
    <lineage>
        <taxon>Eukaryota</taxon>
        <taxon>Sar</taxon>
        <taxon>Stramenopiles</taxon>
        <taxon>Ochrophyta</taxon>
        <taxon>Bacillariophyta</taxon>
        <taxon>Coscinodiscophyceae</taxon>
        <taxon>Thalassiosirophycidae</taxon>
        <taxon>Stephanodiscales</taxon>
        <taxon>Stephanodiscaceae</taxon>
        <taxon>Cyclotella</taxon>
    </lineage>
</organism>
<dbReference type="Pfam" id="PF03184">
    <property type="entry name" value="DDE_1"/>
    <property type="match status" value="1"/>
</dbReference>
<evidence type="ECO:0000313" key="3">
    <source>
        <dbReference type="Proteomes" id="UP001530400"/>
    </source>
</evidence>
<dbReference type="InterPro" id="IPR004875">
    <property type="entry name" value="DDE_SF_endonuclease_dom"/>
</dbReference>
<sequence length="153" mass="17130">MHAVGEKMRATLFVAIDKSGEMMSPFLVFKGTPNGRIEKKELVTFSKDAFYCCQKNAWCDEKVMIHWIDTAFKAWVQMRRAQYPGVTPLPCHGCSHSAFLRSVVNRIENMGCDVLFIPAGCTYLCQPVDVGMNRPLKRGAQNSSGSVDEGARY</sequence>
<dbReference type="EMBL" id="JALLPJ020001260">
    <property type="protein sequence ID" value="KAL3772789.1"/>
    <property type="molecule type" value="Genomic_DNA"/>
</dbReference>
<evidence type="ECO:0000259" key="1">
    <source>
        <dbReference type="Pfam" id="PF03184"/>
    </source>
</evidence>
<proteinExistence type="predicted"/>
<feature type="domain" description="DDE-1" evidence="1">
    <location>
        <begin position="9"/>
        <end position="138"/>
    </location>
</feature>
<accession>A0ABD3N9M3</accession>
<keyword evidence="3" id="KW-1185">Reference proteome</keyword>